<protein>
    <submittedName>
        <fullName evidence="2">Uncharacterized protein</fullName>
    </submittedName>
</protein>
<dbReference type="Gramene" id="LPERR04G05690.1">
    <property type="protein sequence ID" value="LPERR04G05690.1"/>
    <property type="gene ID" value="LPERR04G05690"/>
</dbReference>
<evidence type="ECO:0000256" key="1">
    <source>
        <dbReference type="SAM" id="SignalP"/>
    </source>
</evidence>
<proteinExistence type="predicted"/>
<reference evidence="2 3" key="1">
    <citation type="submission" date="2012-08" db="EMBL/GenBank/DDBJ databases">
        <title>Oryza genome evolution.</title>
        <authorList>
            <person name="Wing R.A."/>
        </authorList>
    </citation>
    <scope>NUCLEOTIDE SEQUENCE</scope>
</reference>
<reference evidence="2" key="3">
    <citation type="submission" date="2015-04" db="UniProtKB">
        <authorList>
            <consortium name="EnsemblPlants"/>
        </authorList>
    </citation>
    <scope>IDENTIFICATION</scope>
</reference>
<feature type="signal peptide" evidence="1">
    <location>
        <begin position="1"/>
        <end position="19"/>
    </location>
</feature>
<dbReference type="Proteomes" id="UP000032180">
    <property type="component" value="Chromosome 4"/>
</dbReference>
<keyword evidence="1" id="KW-0732">Signal</keyword>
<dbReference type="HOGENOM" id="CLU_2444043_0_0_1"/>
<accession>A0A0D9W3P1</accession>
<feature type="chain" id="PRO_5002348181" evidence="1">
    <location>
        <begin position="20"/>
        <end position="90"/>
    </location>
</feature>
<name>A0A0D9W3P1_9ORYZ</name>
<reference evidence="3" key="2">
    <citation type="submission" date="2013-12" db="EMBL/GenBank/DDBJ databases">
        <authorList>
            <person name="Yu Y."/>
            <person name="Lee S."/>
            <person name="de Baynast K."/>
            <person name="Wissotski M."/>
            <person name="Liu L."/>
            <person name="Talag J."/>
            <person name="Goicoechea J."/>
            <person name="Angelova A."/>
            <person name="Jetty R."/>
            <person name="Kudrna D."/>
            <person name="Golser W."/>
            <person name="Rivera L."/>
            <person name="Zhang J."/>
            <person name="Wing R."/>
        </authorList>
    </citation>
    <scope>NUCLEOTIDE SEQUENCE</scope>
</reference>
<evidence type="ECO:0000313" key="2">
    <source>
        <dbReference type="EnsemblPlants" id="LPERR04G05690.1"/>
    </source>
</evidence>
<dbReference type="EnsemblPlants" id="LPERR04G05690.1">
    <property type="protein sequence ID" value="LPERR04G05690.1"/>
    <property type="gene ID" value="LPERR04G05690"/>
</dbReference>
<dbReference type="AlphaFoldDB" id="A0A0D9W3P1"/>
<evidence type="ECO:0000313" key="3">
    <source>
        <dbReference type="Proteomes" id="UP000032180"/>
    </source>
</evidence>
<sequence>MNTILLKLLVVWMQPFEVGNIMDSEVPGIILISLQDSKVQVYRSPIIITVKIHPCPSGANAIIVEFTSGLTGAGATFFTANVVVGTGCTL</sequence>
<organism evidence="2 3">
    <name type="scientific">Leersia perrieri</name>
    <dbReference type="NCBI Taxonomy" id="77586"/>
    <lineage>
        <taxon>Eukaryota</taxon>
        <taxon>Viridiplantae</taxon>
        <taxon>Streptophyta</taxon>
        <taxon>Embryophyta</taxon>
        <taxon>Tracheophyta</taxon>
        <taxon>Spermatophyta</taxon>
        <taxon>Magnoliopsida</taxon>
        <taxon>Liliopsida</taxon>
        <taxon>Poales</taxon>
        <taxon>Poaceae</taxon>
        <taxon>BOP clade</taxon>
        <taxon>Oryzoideae</taxon>
        <taxon>Oryzeae</taxon>
        <taxon>Oryzinae</taxon>
        <taxon>Leersia</taxon>
    </lineage>
</organism>
<keyword evidence="3" id="KW-1185">Reference proteome</keyword>